<evidence type="ECO:0000259" key="2">
    <source>
        <dbReference type="PROSITE" id="PS50280"/>
    </source>
</evidence>
<feature type="region of interest" description="Disordered" evidence="1">
    <location>
        <begin position="1"/>
        <end position="22"/>
    </location>
</feature>
<feature type="domain" description="SET" evidence="2">
    <location>
        <begin position="18"/>
        <end position="129"/>
    </location>
</feature>
<dbReference type="Gene3D" id="2.170.270.10">
    <property type="entry name" value="SET domain"/>
    <property type="match status" value="1"/>
</dbReference>
<dbReference type="InterPro" id="IPR053201">
    <property type="entry name" value="Flavunoidine_N-MTase"/>
</dbReference>
<organism evidence="3">
    <name type="scientific">Phaffia rhodozyma</name>
    <name type="common">Yeast</name>
    <name type="synonym">Xanthophyllomyces dendrorhous</name>
    <dbReference type="NCBI Taxonomy" id="264483"/>
    <lineage>
        <taxon>Eukaryota</taxon>
        <taxon>Fungi</taxon>
        <taxon>Dikarya</taxon>
        <taxon>Basidiomycota</taxon>
        <taxon>Agaricomycotina</taxon>
        <taxon>Tremellomycetes</taxon>
        <taxon>Cystofilobasidiales</taxon>
        <taxon>Mrakiaceae</taxon>
        <taxon>Phaffia</taxon>
    </lineage>
</organism>
<dbReference type="Pfam" id="PF00856">
    <property type="entry name" value="SET"/>
    <property type="match status" value="1"/>
</dbReference>
<evidence type="ECO:0000313" key="3">
    <source>
        <dbReference type="EMBL" id="CDZ97167.1"/>
    </source>
</evidence>
<sequence>MAYIDSGYTSEAEASPDPSAELLQSHPGLLTVTLRPGTADSYLVVNKDFKKGDSITKIQGWTREPQKAYSTVQVGVLPTDNIELNTSLLYINHSCNPNVAFNITSNPDDWYLEALRDLSEGDALSFFYPSTEWEMDRPFKCLCREKNCLGTIDGASKLPRSSLEAQAYISDHIWALKRKQESVSS</sequence>
<dbReference type="PANTHER" id="PTHR12350">
    <property type="entry name" value="HISTONE-LYSINE N-METHYLTRANSFERASE-RELATED"/>
    <property type="match status" value="1"/>
</dbReference>
<dbReference type="PANTHER" id="PTHR12350:SF19">
    <property type="entry name" value="SET DOMAIN-CONTAINING PROTEIN"/>
    <property type="match status" value="1"/>
</dbReference>
<name>A0A0F7SJJ6_PHARH</name>
<evidence type="ECO:0000256" key="1">
    <source>
        <dbReference type="SAM" id="MobiDB-lite"/>
    </source>
</evidence>
<dbReference type="InterPro" id="IPR046341">
    <property type="entry name" value="SET_dom_sf"/>
</dbReference>
<reference evidence="3" key="1">
    <citation type="submission" date="2014-08" db="EMBL/GenBank/DDBJ databases">
        <authorList>
            <person name="Sharma Rahul"/>
            <person name="Thines Marco"/>
        </authorList>
    </citation>
    <scope>NUCLEOTIDE SEQUENCE</scope>
</reference>
<proteinExistence type="predicted"/>
<dbReference type="PROSITE" id="PS50280">
    <property type="entry name" value="SET"/>
    <property type="match status" value="1"/>
</dbReference>
<accession>A0A0F7SJJ6</accession>
<dbReference type="SUPFAM" id="SSF82199">
    <property type="entry name" value="SET domain"/>
    <property type="match status" value="1"/>
</dbReference>
<dbReference type="EMBL" id="LN483167">
    <property type="protein sequence ID" value="CDZ97167.1"/>
    <property type="molecule type" value="Genomic_DNA"/>
</dbReference>
<dbReference type="InterPro" id="IPR001214">
    <property type="entry name" value="SET_dom"/>
</dbReference>
<protein>
    <submittedName>
        <fullName evidence="3">SET domain</fullName>
    </submittedName>
</protein>
<dbReference type="AlphaFoldDB" id="A0A0F7SJJ6"/>